<dbReference type="Proteomes" id="UP000295703">
    <property type="component" value="Unassembled WGS sequence"/>
</dbReference>
<sequence length="117" mass="12918">MRRSTHPRLMRHAYPRGRVLREVDAEADIEMLDAEPIIEEYARRDEYPIDAYDGAPAGGMPPLALPPSQGNSSCQYPSLAVGPVVPVPKPKKKVVDTITVDLGGAVKRIARMDIELR</sequence>
<comment type="caution">
    <text evidence="1">The sequence shown here is derived from an EMBL/GenBank/DDBJ whole genome shotgun (WGS) entry which is preliminary data.</text>
</comment>
<evidence type="ECO:0000313" key="1">
    <source>
        <dbReference type="EMBL" id="TDZ55116.1"/>
    </source>
</evidence>
<dbReference type="EMBL" id="RYZW01000048">
    <property type="protein sequence ID" value="TDZ55116.1"/>
    <property type="molecule type" value="Genomic_DNA"/>
</dbReference>
<name>A0A4R8RE53_COLTR</name>
<organism evidence="1 2">
    <name type="scientific">Colletotrichum trifolii</name>
    <dbReference type="NCBI Taxonomy" id="5466"/>
    <lineage>
        <taxon>Eukaryota</taxon>
        <taxon>Fungi</taxon>
        <taxon>Dikarya</taxon>
        <taxon>Ascomycota</taxon>
        <taxon>Pezizomycotina</taxon>
        <taxon>Sordariomycetes</taxon>
        <taxon>Hypocreomycetidae</taxon>
        <taxon>Glomerellales</taxon>
        <taxon>Glomerellaceae</taxon>
        <taxon>Colletotrichum</taxon>
        <taxon>Colletotrichum orbiculare species complex</taxon>
    </lineage>
</organism>
<reference evidence="1 2" key="1">
    <citation type="submission" date="2018-12" db="EMBL/GenBank/DDBJ databases">
        <title>Genome sequence and assembly of Colletotrichum trifolii.</title>
        <authorList>
            <person name="Gan P."/>
            <person name="Shirasu K."/>
        </authorList>
    </citation>
    <scope>NUCLEOTIDE SEQUENCE [LARGE SCALE GENOMIC DNA]</scope>
    <source>
        <strain evidence="1 2">543-2</strain>
    </source>
</reference>
<protein>
    <submittedName>
        <fullName evidence="1">Uncharacterized protein</fullName>
    </submittedName>
</protein>
<proteinExistence type="predicted"/>
<evidence type="ECO:0000313" key="2">
    <source>
        <dbReference type="Proteomes" id="UP000295703"/>
    </source>
</evidence>
<dbReference type="AlphaFoldDB" id="A0A4R8RE53"/>
<keyword evidence="2" id="KW-1185">Reference proteome</keyword>
<gene>
    <name evidence="1" type="ORF">CTRI78_v005655</name>
</gene>
<accession>A0A4R8RE53</accession>